<evidence type="ECO:0000313" key="1">
    <source>
        <dbReference type="EMBL" id="KAL0457978.1"/>
    </source>
</evidence>
<protein>
    <recommendedName>
        <fullName evidence="2">Ty3-gypsy retrotransposon protein</fullName>
    </recommendedName>
</protein>
<dbReference type="EMBL" id="JACGWN010000002">
    <property type="protein sequence ID" value="KAL0457978.1"/>
    <property type="molecule type" value="Genomic_DNA"/>
</dbReference>
<evidence type="ECO:0008006" key="2">
    <source>
        <dbReference type="Google" id="ProtNLM"/>
    </source>
</evidence>
<comment type="caution">
    <text evidence="1">The sequence shown here is derived from an EMBL/GenBank/DDBJ whole genome shotgun (WGS) entry which is preliminary data.</text>
</comment>
<dbReference type="PANTHER" id="PTHR33437">
    <property type="entry name" value="OS06G0361200 PROTEIN"/>
    <property type="match status" value="1"/>
</dbReference>
<accession>A0AAW2XV43</accession>
<dbReference type="PANTHER" id="PTHR33437:SF2">
    <property type="entry name" value="OS06G0361200 PROTEIN"/>
    <property type="match status" value="1"/>
</dbReference>
<gene>
    <name evidence="1" type="ORF">Slati_0425000</name>
</gene>
<name>A0AAW2XV43_9LAMI</name>
<proteinExistence type="predicted"/>
<reference evidence="1" key="1">
    <citation type="submission" date="2020-06" db="EMBL/GenBank/DDBJ databases">
        <authorList>
            <person name="Li T."/>
            <person name="Hu X."/>
            <person name="Zhang T."/>
            <person name="Song X."/>
            <person name="Zhang H."/>
            <person name="Dai N."/>
            <person name="Sheng W."/>
            <person name="Hou X."/>
            <person name="Wei L."/>
        </authorList>
    </citation>
    <scope>NUCLEOTIDE SEQUENCE</scope>
    <source>
        <strain evidence="1">KEN1</strain>
        <tissue evidence="1">Leaf</tissue>
    </source>
</reference>
<sequence length="133" mass="15212">MTNATTTNEQLAQMVQVIVNLQKIVEDKDLQIAQLTSNQEHTNIEEPDDNYKHVSFSNHIENEKQVDKALPTHDSVQRSTHSETSITILSVQQLQEMITNTIKIHYAETNQSSPTYSKPYTKRVDALRMPIGY</sequence>
<reference evidence="1" key="2">
    <citation type="journal article" date="2024" name="Plant">
        <title>Genomic evolution and insights into agronomic trait innovations of Sesamum species.</title>
        <authorList>
            <person name="Miao H."/>
            <person name="Wang L."/>
            <person name="Qu L."/>
            <person name="Liu H."/>
            <person name="Sun Y."/>
            <person name="Le M."/>
            <person name="Wang Q."/>
            <person name="Wei S."/>
            <person name="Zheng Y."/>
            <person name="Lin W."/>
            <person name="Duan Y."/>
            <person name="Cao H."/>
            <person name="Xiong S."/>
            <person name="Wang X."/>
            <person name="Wei L."/>
            <person name="Li C."/>
            <person name="Ma Q."/>
            <person name="Ju M."/>
            <person name="Zhao R."/>
            <person name="Li G."/>
            <person name="Mu C."/>
            <person name="Tian Q."/>
            <person name="Mei H."/>
            <person name="Zhang T."/>
            <person name="Gao T."/>
            <person name="Zhang H."/>
        </authorList>
    </citation>
    <scope>NUCLEOTIDE SEQUENCE</scope>
    <source>
        <strain evidence="1">KEN1</strain>
    </source>
</reference>
<dbReference type="AlphaFoldDB" id="A0AAW2XV43"/>
<organism evidence="1">
    <name type="scientific">Sesamum latifolium</name>
    <dbReference type="NCBI Taxonomy" id="2727402"/>
    <lineage>
        <taxon>Eukaryota</taxon>
        <taxon>Viridiplantae</taxon>
        <taxon>Streptophyta</taxon>
        <taxon>Embryophyta</taxon>
        <taxon>Tracheophyta</taxon>
        <taxon>Spermatophyta</taxon>
        <taxon>Magnoliopsida</taxon>
        <taxon>eudicotyledons</taxon>
        <taxon>Gunneridae</taxon>
        <taxon>Pentapetalae</taxon>
        <taxon>asterids</taxon>
        <taxon>lamiids</taxon>
        <taxon>Lamiales</taxon>
        <taxon>Pedaliaceae</taxon>
        <taxon>Sesamum</taxon>
    </lineage>
</organism>